<dbReference type="GO" id="GO:0007288">
    <property type="term" value="P:sperm axoneme assembly"/>
    <property type="evidence" value="ECO:0007669"/>
    <property type="project" value="TreeGrafter"/>
</dbReference>
<evidence type="ECO:0000256" key="9">
    <source>
        <dbReference type="ARBA" id="ARBA00045321"/>
    </source>
</evidence>
<dbReference type="PANTHER" id="PTHR21442:SF0">
    <property type="entry name" value="CILIA- AND FLAGELLA-ASSOCIATED PROTEIN 206"/>
    <property type="match status" value="1"/>
</dbReference>
<evidence type="ECO:0000256" key="5">
    <source>
        <dbReference type="ARBA" id="ARBA00022794"/>
    </source>
</evidence>
<dbReference type="AlphaFoldDB" id="A0A8U0TK21"/>
<keyword evidence="4" id="KW-0963">Cytoplasm</keyword>
<accession>A0A8U0TK21</accession>
<keyword evidence="5" id="KW-0970">Cilium biogenesis/degradation</keyword>
<evidence type="ECO:0000256" key="3">
    <source>
        <dbReference type="ARBA" id="ARBA00021602"/>
    </source>
</evidence>
<keyword evidence="8" id="KW-0966">Cell projection</keyword>
<keyword evidence="10" id="KW-1185">Reference proteome</keyword>
<evidence type="ECO:0000256" key="2">
    <source>
        <dbReference type="ARBA" id="ARBA00010500"/>
    </source>
</evidence>
<evidence type="ECO:0000256" key="6">
    <source>
        <dbReference type="ARBA" id="ARBA00023069"/>
    </source>
</evidence>
<name>A0A8U0TK21_SALNM</name>
<sequence length="295" mass="33571">MGTSSSVLFFTVQREFLEDHQRVLQSKLGPVSREIPDSRVKTREDLEGLYHKIVSNVLLSSGLVSPTDITTMREATDPFHSSSKLEDILVPEIKNDEKKMKESSAVSTVIQYTREGWAFTARSDYVFSCNPSIGVLKHREKYYVFSSKETALRFGSKPDEYIARVAEKAKRSPELIQLLQLPVSLHILRGETVGNSSTQVDTYLLETNIVNSYEWNEWELRRKAIKLANNLHSKVARSMQAHLIHMRRDNVTQTYLPDDGVCQCKRDGKSNVPKPQMFLAGLLGGKTNTTHIFFF</sequence>
<dbReference type="Pfam" id="PF12018">
    <property type="entry name" value="FAP206"/>
    <property type="match status" value="1"/>
</dbReference>
<dbReference type="InterPro" id="IPR021897">
    <property type="entry name" value="FAP206"/>
</dbReference>
<evidence type="ECO:0000313" key="10">
    <source>
        <dbReference type="Proteomes" id="UP000808372"/>
    </source>
</evidence>
<keyword evidence="7" id="KW-0206">Cytoskeleton</keyword>
<comment type="similarity">
    <text evidence="2">Belongs to the CFAP206 family.</text>
</comment>
<dbReference type="GO" id="GO:0003356">
    <property type="term" value="P:regulation of cilium beat frequency"/>
    <property type="evidence" value="ECO:0007669"/>
    <property type="project" value="TreeGrafter"/>
</dbReference>
<evidence type="ECO:0000256" key="4">
    <source>
        <dbReference type="ARBA" id="ARBA00022490"/>
    </source>
</evidence>
<comment type="function">
    <text evidence="9">Essential for sperm motility and is involved in the regulation of the beating frequency of motile cilia on the epithelial cells of the respiratory tract. Required for the establishment of radial spokes in sperm flagella.</text>
</comment>
<dbReference type="RefSeq" id="XP_038818506.1">
    <property type="nucleotide sequence ID" value="XM_038962578.1"/>
</dbReference>
<dbReference type="GO" id="GO:0036064">
    <property type="term" value="C:ciliary basal body"/>
    <property type="evidence" value="ECO:0007669"/>
    <property type="project" value="TreeGrafter"/>
</dbReference>
<gene>
    <name evidence="11" type="primary">LOC120019265</name>
</gene>
<dbReference type="KEGG" id="snh:120019265"/>
<proteinExistence type="inferred from homology"/>
<evidence type="ECO:0000256" key="1">
    <source>
        <dbReference type="ARBA" id="ARBA00004430"/>
    </source>
</evidence>
<protein>
    <recommendedName>
        <fullName evidence="3">Cilia- and flagella-associated protein 206</fullName>
    </recommendedName>
</protein>
<dbReference type="GeneID" id="120019265"/>
<evidence type="ECO:0000256" key="7">
    <source>
        <dbReference type="ARBA" id="ARBA00023212"/>
    </source>
</evidence>
<dbReference type="GO" id="GO:0005930">
    <property type="term" value="C:axoneme"/>
    <property type="evidence" value="ECO:0007669"/>
    <property type="project" value="UniProtKB-SubCell"/>
</dbReference>
<dbReference type="Proteomes" id="UP000808372">
    <property type="component" value="Chromosome 24"/>
</dbReference>
<organism evidence="10 11">
    <name type="scientific">Salvelinus namaycush</name>
    <name type="common">Lake trout</name>
    <name type="synonym">Salmo namaycush</name>
    <dbReference type="NCBI Taxonomy" id="8040"/>
    <lineage>
        <taxon>Eukaryota</taxon>
        <taxon>Metazoa</taxon>
        <taxon>Chordata</taxon>
        <taxon>Craniata</taxon>
        <taxon>Vertebrata</taxon>
        <taxon>Euteleostomi</taxon>
        <taxon>Actinopterygii</taxon>
        <taxon>Neopterygii</taxon>
        <taxon>Teleostei</taxon>
        <taxon>Protacanthopterygii</taxon>
        <taxon>Salmoniformes</taxon>
        <taxon>Salmonidae</taxon>
        <taxon>Salmoninae</taxon>
        <taxon>Salvelinus</taxon>
    </lineage>
</organism>
<dbReference type="GO" id="GO:1901317">
    <property type="term" value="P:regulation of flagellated sperm motility"/>
    <property type="evidence" value="ECO:0007669"/>
    <property type="project" value="TreeGrafter"/>
</dbReference>
<comment type="subcellular location">
    <subcellularLocation>
        <location evidence="1">Cytoplasm</location>
        <location evidence="1">Cytoskeleton</location>
        <location evidence="1">Cilium axoneme</location>
    </subcellularLocation>
</comment>
<evidence type="ECO:0000256" key="8">
    <source>
        <dbReference type="ARBA" id="ARBA00023273"/>
    </source>
</evidence>
<keyword evidence="6" id="KW-0969">Cilium</keyword>
<reference evidence="11" key="1">
    <citation type="submission" date="2025-08" db="UniProtKB">
        <authorList>
            <consortium name="RefSeq"/>
        </authorList>
    </citation>
    <scope>IDENTIFICATION</scope>
    <source>
        <tissue evidence="11">White muscle</tissue>
    </source>
</reference>
<dbReference type="PANTHER" id="PTHR21442">
    <property type="entry name" value="CILIA- AND FLAGELLA-ASSOCIATED PROTEIN 206"/>
    <property type="match status" value="1"/>
</dbReference>
<evidence type="ECO:0000313" key="11">
    <source>
        <dbReference type="RefSeq" id="XP_038818506.1"/>
    </source>
</evidence>